<dbReference type="Gene3D" id="3.40.50.1220">
    <property type="entry name" value="TPP-binding domain"/>
    <property type="match status" value="1"/>
</dbReference>
<sequence>MSTGTAQAPRTGGDLVTESLTALGATTVFGLPGQHALAAFDALRRSPLEYVGLRVENNAGFAADAYARVTGGPAPLLVSTGPGALMTLAALQEAAAASAPVLGISSQIPTAGLGGGRHGYLHELTDQKASFRDIVKSVHTVRTASQIPSAIAEAWASALEAPHGPVWIEIPQDVLLAPTTAPPIESLAATPRPLTPRPELVTEAVRLLDSAERPAILAGGGTVRAGAQAELLALAEKLDAPVATTFGGKGAFPWDHRLSLQSWLEDRHTTDFLEDADVLLVVGSGLGELSSNYHTFRPRGRVIQIEADLGKLESNVPALGIHADARLTLAVLAEQATPRTRPEAAEAASALLVRVRQRLAAQDLKQEQQLLTAVRDALPDTSPSFWDMTMLAYWAWSAFDPREGAMHSAQGAGGLGYGFPAALGAAVADRTKPVLAVSGDGGAMYSIAELATARQYDLPVTWLIVDDGGYGILREYMTDAFGTATGTELARPDFVALAESFGVPAVRTSPERLGEDLAAALAAPGPSVVVLPAVLRLFAPTHATP</sequence>
<dbReference type="CDD" id="cd00568">
    <property type="entry name" value="TPP_enzymes"/>
    <property type="match status" value="1"/>
</dbReference>
<dbReference type="PANTHER" id="PTHR18968">
    <property type="entry name" value="THIAMINE PYROPHOSPHATE ENZYMES"/>
    <property type="match status" value="1"/>
</dbReference>
<comment type="similarity">
    <text evidence="1 3">Belongs to the TPP enzyme family.</text>
</comment>
<keyword evidence="8" id="KW-1185">Reference proteome</keyword>
<dbReference type="Pfam" id="PF02775">
    <property type="entry name" value="TPP_enzyme_C"/>
    <property type="match status" value="1"/>
</dbReference>
<evidence type="ECO:0000259" key="4">
    <source>
        <dbReference type="Pfam" id="PF00205"/>
    </source>
</evidence>
<dbReference type="InterPro" id="IPR012001">
    <property type="entry name" value="Thiamin_PyroP_enz_TPP-bd_dom"/>
</dbReference>
<dbReference type="Pfam" id="PF00205">
    <property type="entry name" value="TPP_enzyme_M"/>
    <property type="match status" value="1"/>
</dbReference>
<evidence type="ECO:0000259" key="6">
    <source>
        <dbReference type="Pfam" id="PF02776"/>
    </source>
</evidence>
<dbReference type="SUPFAM" id="SSF52518">
    <property type="entry name" value="Thiamin diphosphate-binding fold (THDP-binding)"/>
    <property type="match status" value="2"/>
</dbReference>
<dbReference type="InterPro" id="IPR045229">
    <property type="entry name" value="TPP_enz"/>
</dbReference>
<dbReference type="InterPro" id="IPR029061">
    <property type="entry name" value="THDP-binding"/>
</dbReference>
<evidence type="ECO:0000259" key="5">
    <source>
        <dbReference type="Pfam" id="PF02775"/>
    </source>
</evidence>
<evidence type="ECO:0000256" key="1">
    <source>
        <dbReference type="ARBA" id="ARBA00007812"/>
    </source>
</evidence>
<evidence type="ECO:0000256" key="2">
    <source>
        <dbReference type="ARBA" id="ARBA00023052"/>
    </source>
</evidence>
<dbReference type="SUPFAM" id="SSF52467">
    <property type="entry name" value="DHS-like NAD/FAD-binding domain"/>
    <property type="match status" value="1"/>
</dbReference>
<dbReference type="Gene3D" id="3.40.50.970">
    <property type="match status" value="2"/>
</dbReference>
<dbReference type="InterPro" id="IPR012000">
    <property type="entry name" value="Thiamin_PyroP_enz_cen_dom"/>
</dbReference>
<dbReference type="CDD" id="cd07035">
    <property type="entry name" value="TPP_PYR_POX_like"/>
    <property type="match status" value="1"/>
</dbReference>
<dbReference type="Pfam" id="PF02776">
    <property type="entry name" value="TPP_enzyme_N"/>
    <property type="match status" value="1"/>
</dbReference>
<feature type="domain" description="Thiamine pyrophosphate enzyme N-terminal TPP-binding" evidence="6">
    <location>
        <begin position="11"/>
        <end position="129"/>
    </location>
</feature>
<dbReference type="Proteomes" id="UP001611548">
    <property type="component" value="Unassembled WGS sequence"/>
</dbReference>
<organism evidence="7 8">
    <name type="scientific">Streptomyces pathocidini</name>
    <dbReference type="NCBI Taxonomy" id="1650571"/>
    <lineage>
        <taxon>Bacteria</taxon>
        <taxon>Bacillati</taxon>
        <taxon>Actinomycetota</taxon>
        <taxon>Actinomycetes</taxon>
        <taxon>Kitasatosporales</taxon>
        <taxon>Streptomycetaceae</taxon>
        <taxon>Streptomyces</taxon>
    </lineage>
</organism>
<evidence type="ECO:0000313" key="8">
    <source>
        <dbReference type="Proteomes" id="UP001611548"/>
    </source>
</evidence>
<keyword evidence="2 3" id="KW-0786">Thiamine pyrophosphate</keyword>
<protein>
    <submittedName>
        <fullName evidence="7">Thiamine pyrophosphate-binding protein</fullName>
    </submittedName>
</protein>
<dbReference type="InterPro" id="IPR029035">
    <property type="entry name" value="DHS-like_NAD/FAD-binding_dom"/>
</dbReference>
<proteinExistence type="inferred from homology"/>
<evidence type="ECO:0000256" key="3">
    <source>
        <dbReference type="RuleBase" id="RU362132"/>
    </source>
</evidence>
<feature type="domain" description="Thiamine pyrophosphate enzyme central" evidence="4">
    <location>
        <begin position="201"/>
        <end position="331"/>
    </location>
</feature>
<feature type="domain" description="Thiamine pyrophosphate enzyme TPP-binding" evidence="5">
    <location>
        <begin position="388"/>
        <end position="530"/>
    </location>
</feature>
<name>A0ABW7ULN1_9ACTN</name>
<dbReference type="RefSeq" id="WP_398718067.1">
    <property type="nucleotide sequence ID" value="NZ_JBIRWE010000002.1"/>
</dbReference>
<dbReference type="EMBL" id="JBIRWE010000002">
    <property type="protein sequence ID" value="MFI1963574.1"/>
    <property type="molecule type" value="Genomic_DNA"/>
</dbReference>
<accession>A0ABW7ULN1</accession>
<comment type="caution">
    <text evidence="7">The sequence shown here is derived from an EMBL/GenBank/DDBJ whole genome shotgun (WGS) entry which is preliminary data.</text>
</comment>
<reference evidence="7 8" key="1">
    <citation type="submission" date="2024-10" db="EMBL/GenBank/DDBJ databases">
        <title>The Natural Products Discovery Center: Release of the First 8490 Sequenced Strains for Exploring Actinobacteria Biosynthetic Diversity.</title>
        <authorList>
            <person name="Kalkreuter E."/>
            <person name="Kautsar S.A."/>
            <person name="Yang D."/>
            <person name="Bader C.D."/>
            <person name="Teijaro C.N."/>
            <person name="Fluegel L."/>
            <person name="Davis C.M."/>
            <person name="Simpson J.R."/>
            <person name="Lauterbach L."/>
            <person name="Steele A.D."/>
            <person name="Gui C."/>
            <person name="Meng S."/>
            <person name="Li G."/>
            <person name="Viehrig K."/>
            <person name="Ye F."/>
            <person name="Su P."/>
            <person name="Kiefer A.F."/>
            <person name="Nichols A."/>
            <person name="Cepeda A.J."/>
            <person name="Yan W."/>
            <person name="Fan B."/>
            <person name="Jiang Y."/>
            <person name="Adhikari A."/>
            <person name="Zheng C.-J."/>
            <person name="Schuster L."/>
            <person name="Cowan T.M."/>
            <person name="Smanski M.J."/>
            <person name="Chevrette M.G."/>
            <person name="De Carvalho L.P.S."/>
            <person name="Shen B."/>
        </authorList>
    </citation>
    <scope>NUCLEOTIDE SEQUENCE [LARGE SCALE GENOMIC DNA]</scope>
    <source>
        <strain evidence="7 8">NPDC020327</strain>
    </source>
</reference>
<gene>
    <name evidence="7" type="ORF">ACH429_05445</name>
</gene>
<evidence type="ECO:0000313" key="7">
    <source>
        <dbReference type="EMBL" id="MFI1963574.1"/>
    </source>
</evidence>
<dbReference type="PANTHER" id="PTHR18968:SF167">
    <property type="entry name" value="ACETOLACTATE SYNTHASE LARGE SUBUNIT ILVB2-RELATED"/>
    <property type="match status" value="1"/>
</dbReference>
<dbReference type="InterPro" id="IPR011766">
    <property type="entry name" value="TPP_enzyme_TPP-bd"/>
</dbReference>